<organism evidence="2 3">
    <name type="scientific">Thalassotalea euphylliae</name>
    <dbReference type="NCBI Taxonomy" id="1655234"/>
    <lineage>
        <taxon>Bacteria</taxon>
        <taxon>Pseudomonadati</taxon>
        <taxon>Pseudomonadota</taxon>
        <taxon>Gammaproteobacteria</taxon>
        <taxon>Alteromonadales</taxon>
        <taxon>Colwelliaceae</taxon>
        <taxon>Thalassotalea</taxon>
    </lineage>
</organism>
<sequence length="282" mass="31280">MSWAQFNFNCRYYLNLLNQGSTLQQAKQSLECSSLAKLYGEQSLSGIQQSLLDKVFHLSSIKDAQRTLNLYASIDFAGCLALSGAAKDLVAKLSYLASISIFFAAFITLYQVYVFPVFADLAAQYPALKSDSFELLPSAWVAGLIVALSTLVMSIALKHQIKNIDRAVVNSPNRIAILLLPKRILATASKLQQIIATPSVQGRRAETTDKFDAQLNELAQLRHDESAELALLFEYHAQQLTLTLHDYANRAHQLLYGAVVLGIGFYIVQIYDPIFKLGEVIQ</sequence>
<proteinExistence type="predicted"/>
<name>A0A3E0TLT1_9GAMM</name>
<evidence type="ECO:0000256" key="1">
    <source>
        <dbReference type="SAM" id="Phobius"/>
    </source>
</evidence>
<evidence type="ECO:0000313" key="3">
    <source>
        <dbReference type="Proteomes" id="UP000256478"/>
    </source>
</evidence>
<dbReference type="RefSeq" id="WP_116006599.1">
    <property type="nucleotide sequence ID" value="NZ_QUOU01000001.1"/>
</dbReference>
<keyword evidence="1" id="KW-0472">Membrane</keyword>
<feature type="transmembrane region" description="Helical" evidence="1">
    <location>
        <begin position="135"/>
        <end position="157"/>
    </location>
</feature>
<feature type="transmembrane region" description="Helical" evidence="1">
    <location>
        <begin position="93"/>
        <end position="115"/>
    </location>
</feature>
<evidence type="ECO:0008006" key="4">
    <source>
        <dbReference type="Google" id="ProtNLM"/>
    </source>
</evidence>
<keyword evidence="1" id="KW-1133">Transmembrane helix</keyword>
<dbReference type="Proteomes" id="UP000256478">
    <property type="component" value="Unassembled WGS sequence"/>
</dbReference>
<protein>
    <recommendedName>
        <fullName evidence="4">Type II secretion system protein GspF domain-containing protein</fullName>
    </recommendedName>
</protein>
<gene>
    <name evidence="2" type="ORF">DXX93_02145</name>
</gene>
<dbReference type="AlphaFoldDB" id="A0A3E0TLT1"/>
<evidence type="ECO:0000313" key="2">
    <source>
        <dbReference type="EMBL" id="REL25468.1"/>
    </source>
</evidence>
<accession>A0A3E0TLT1</accession>
<comment type="caution">
    <text evidence="2">The sequence shown here is derived from an EMBL/GenBank/DDBJ whole genome shotgun (WGS) entry which is preliminary data.</text>
</comment>
<dbReference type="OrthoDB" id="6196671at2"/>
<reference evidence="2 3" key="1">
    <citation type="submission" date="2018-08" db="EMBL/GenBank/DDBJ databases">
        <title>Thalassotalea euphylliae genome.</title>
        <authorList>
            <person name="Summers S."/>
            <person name="Rice S.A."/>
            <person name="Freckelton M.L."/>
            <person name="Nedved B.T."/>
            <person name="Hadfield M.G."/>
        </authorList>
    </citation>
    <scope>NUCLEOTIDE SEQUENCE [LARGE SCALE GENOMIC DNA]</scope>
    <source>
        <strain evidence="2 3">H1</strain>
    </source>
</reference>
<keyword evidence="1" id="KW-0812">Transmembrane</keyword>
<dbReference type="EMBL" id="QUOU01000001">
    <property type="protein sequence ID" value="REL25468.1"/>
    <property type="molecule type" value="Genomic_DNA"/>
</dbReference>
<feature type="transmembrane region" description="Helical" evidence="1">
    <location>
        <begin position="254"/>
        <end position="271"/>
    </location>
</feature>